<dbReference type="GO" id="GO:0016491">
    <property type="term" value="F:oxidoreductase activity"/>
    <property type="evidence" value="ECO:0007669"/>
    <property type="project" value="TreeGrafter"/>
</dbReference>
<feature type="domain" description="Selenoprotein F/M" evidence="5">
    <location>
        <begin position="30"/>
        <end position="104"/>
    </location>
</feature>
<comment type="similarity">
    <text evidence="1">Belongs to the selenoprotein M/F family.</text>
</comment>
<protein>
    <recommendedName>
        <fullName evidence="4">Selenoprotein M</fullName>
    </recommendedName>
</protein>
<accession>A0A6J3KNP8</accession>
<dbReference type="InterPro" id="IPR014912">
    <property type="entry name" value="Sep15_SelM_dom"/>
</dbReference>
<evidence type="ECO:0000313" key="7">
    <source>
        <dbReference type="RefSeq" id="XP_033353504.1"/>
    </source>
</evidence>
<sequence length="113" mass="12751">MAPLEATHLLFAVAFATSNINSTDIYYASARVESCSGCRLSRLPDVKQFIFEDLPNYNNVEFKHIPGAVPELLLFNNNEEEIERLPLSSLTREECNNLLISKGFKKKASKDEI</sequence>
<dbReference type="GO" id="GO:0005788">
    <property type="term" value="C:endoplasmic reticulum lumen"/>
    <property type="evidence" value="ECO:0007669"/>
    <property type="project" value="TreeGrafter"/>
</dbReference>
<dbReference type="InterPro" id="IPR039992">
    <property type="entry name" value="Sep15_SelM"/>
</dbReference>
<dbReference type="Proteomes" id="UP000504631">
    <property type="component" value="Unplaced"/>
</dbReference>
<evidence type="ECO:0000256" key="1">
    <source>
        <dbReference type="ARBA" id="ARBA00005742"/>
    </source>
</evidence>
<name>A0A6J3KNP8_9HYME</name>
<evidence type="ECO:0000259" key="5">
    <source>
        <dbReference type="Pfam" id="PF08806"/>
    </source>
</evidence>
<organism evidence="6 7">
    <name type="scientific">Bombus vosnesenskii</name>
    <dbReference type="NCBI Taxonomy" id="207650"/>
    <lineage>
        <taxon>Eukaryota</taxon>
        <taxon>Metazoa</taxon>
        <taxon>Ecdysozoa</taxon>
        <taxon>Arthropoda</taxon>
        <taxon>Hexapoda</taxon>
        <taxon>Insecta</taxon>
        <taxon>Pterygota</taxon>
        <taxon>Neoptera</taxon>
        <taxon>Endopterygota</taxon>
        <taxon>Hymenoptera</taxon>
        <taxon>Apocrita</taxon>
        <taxon>Aculeata</taxon>
        <taxon>Apoidea</taxon>
        <taxon>Anthophila</taxon>
        <taxon>Apidae</taxon>
        <taxon>Bombus</taxon>
        <taxon>Pyrobombus</taxon>
    </lineage>
</organism>
<dbReference type="InterPro" id="IPR036249">
    <property type="entry name" value="Thioredoxin-like_sf"/>
</dbReference>
<dbReference type="PANTHER" id="PTHR13077:SF7">
    <property type="entry name" value="SELENOPROTEIN M"/>
    <property type="match status" value="1"/>
</dbReference>
<dbReference type="GeneID" id="117235510"/>
<evidence type="ECO:0000256" key="3">
    <source>
        <dbReference type="ARBA" id="ARBA00022933"/>
    </source>
</evidence>
<gene>
    <name evidence="7" type="primary">LOC117235510</name>
</gene>
<dbReference type="AlphaFoldDB" id="A0A6J3KNP8"/>
<evidence type="ECO:0000256" key="2">
    <source>
        <dbReference type="ARBA" id="ARBA00022729"/>
    </source>
</evidence>
<dbReference type="InterPro" id="IPR038219">
    <property type="entry name" value="Sep15/SelM_sf"/>
</dbReference>
<dbReference type="RefSeq" id="XP_033353504.1">
    <property type="nucleotide sequence ID" value="XM_033497613.1"/>
</dbReference>
<keyword evidence="2" id="KW-0732">Signal</keyword>
<dbReference type="SUPFAM" id="SSF52833">
    <property type="entry name" value="Thioredoxin-like"/>
    <property type="match status" value="1"/>
</dbReference>
<keyword evidence="3" id="KW-0712">Selenocysteine</keyword>
<evidence type="ECO:0000256" key="4">
    <source>
        <dbReference type="ARBA" id="ARBA00040773"/>
    </source>
</evidence>
<proteinExistence type="inferred from homology"/>
<reference evidence="7" key="1">
    <citation type="submission" date="2025-08" db="UniProtKB">
        <authorList>
            <consortium name="RefSeq"/>
        </authorList>
    </citation>
    <scope>IDENTIFICATION</scope>
    <source>
        <tissue evidence="7">Muscle</tissue>
    </source>
</reference>
<dbReference type="PANTHER" id="PTHR13077">
    <property type="entry name" value="SELENOPROTEIN F"/>
    <property type="match status" value="1"/>
</dbReference>
<dbReference type="Gene3D" id="3.40.30.50">
    <property type="entry name" value="Sep15/SelM thioredoxin-like domain, active-site redox motif"/>
    <property type="match status" value="1"/>
</dbReference>
<keyword evidence="6" id="KW-1185">Reference proteome</keyword>
<evidence type="ECO:0000313" key="6">
    <source>
        <dbReference type="Proteomes" id="UP000504631"/>
    </source>
</evidence>
<dbReference type="Pfam" id="PF08806">
    <property type="entry name" value="Sep15_SelM"/>
    <property type="match status" value="1"/>
</dbReference>
<dbReference type="KEGG" id="bvk:117235510"/>